<accession>A0A4V2DC15</accession>
<feature type="transmembrane region" description="Helical" evidence="1">
    <location>
        <begin position="78"/>
        <end position="96"/>
    </location>
</feature>
<gene>
    <name evidence="2" type="ORF">EWE74_12290</name>
</gene>
<evidence type="ECO:0000256" key="1">
    <source>
        <dbReference type="SAM" id="Phobius"/>
    </source>
</evidence>
<comment type="caution">
    <text evidence="2">The sequence shown here is derived from an EMBL/GenBank/DDBJ whole genome shotgun (WGS) entry which is preliminary data.</text>
</comment>
<protein>
    <submittedName>
        <fullName evidence="2">Uncharacterized protein</fullName>
    </submittedName>
</protein>
<dbReference type="OrthoDB" id="1345370at2"/>
<dbReference type="AlphaFoldDB" id="A0A4V2DC15"/>
<dbReference type="Proteomes" id="UP000292855">
    <property type="component" value="Unassembled WGS sequence"/>
</dbReference>
<keyword evidence="1" id="KW-0812">Transmembrane</keyword>
<organism evidence="2 3">
    <name type="scientific">Sphingobacterium corticibacterium</name>
    <dbReference type="NCBI Taxonomy" id="2484746"/>
    <lineage>
        <taxon>Bacteria</taxon>
        <taxon>Pseudomonadati</taxon>
        <taxon>Bacteroidota</taxon>
        <taxon>Sphingobacteriia</taxon>
        <taxon>Sphingobacteriales</taxon>
        <taxon>Sphingobacteriaceae</taxon>
        <taxon>Sphingobacterium</taxon>
    </lineage>
</organism>
<name>A0A4V2DC15_9SPHI</name>
<keyword evidence="1" id="KW-1133">Transmembrane helix</keyword>
<evidence type="ECO:0000313" key="3">
    <source>
        <dbReference type="Proteomes" id="UP000292855"/>
    </source>
</evidence>
<reference evidence="2 3" key="1">
    <citation type="submission" date="2019-02" db="EMBL/GenBank/DDBJ databases">
        <authorList>
            <person name="Li Y."/>
        </authorList>
    </citation>
    <scope>NUCLEOTIDE SEQUENCE [LARGE SCALE GENOMIC DNA]</scope>
    <source>
        <strain evidence="2 3">30C10-4-7</strain>
    </source>
</reference>
<proteinExistence type="predicted"/>
<evidence type="ECO:0000313" key="2">
    <source>
        <dbReference type="EMBL" id="RZF59908.1"/>
    </source>
</evidence>
<keyword evidence="1" id="KW-0472">Membrane</keyword>
<dbReference type="RefSeq" id="WP_130141826.1">
    <property type="nucleotide sequence ID" value="NZ_SGIT01000002.1"/>
</dbReference>
<sequence length="210" mass="24764">MKISKQLLQRYELGQCSPEEEHIVRQWLDSESWEEEAFDDTHVTDEVGTELWNNIAPHAGQPKEFIVPQRRWKPPRRWLSVAALLILTLGLTWHFYSKNQDDHVELNNTEAGLKWIREDSFDLALRENSSVNIDLRSDNLLLSGGMMLKPKRNLVLHDRENDMSFDFKEGEVYFISRDPDTSRLIILRQSEILFLPPIIQRQLKQQFHIS</sequence>
<keyword evidence="3" id="KW-1185">Reference proteome</keyword>
<dbReference type="EMBL" id="SGIT01000002">
    <property type="protein sequence ID" value="RZF59908.1"/>
    <property type="molecule type" value="Genomic_DNA"/>
</dbReference>